<evidence type="ECO:0000313" key="3">
    <source>
        <dbReference type="Proteomes" id="UP000694580"/>
    </source>
</evidence>
<sequence>SQRNSLLRTHDHMVMLPSIHNTATTTHPSTQNPATVTLPSTQNPAKTTFSSTQNPATVMLPSIHNTATTTHPSTQNPATVMLPSTQNPATTTLPSTQNPATVTLPSTQNPTTTTLLSPQNPAKTTFSSTQTPVTARRIEQLIFQIHPKKFSHHPVQPARPSRIKRNCGVKACPGITAKRWHKKKVLCVCAFHAVQTSKHHRSLQRCSLAALRFSSIHYSA</sequence>
<feature type="region of interest" description="Disordered" evidence="1">
    <location>
        <begin position="70"/>
        <end position="107"/>
    </location>
</feature>
<dbReference type="AlphaFoldDB" id="A0AAY4C4R8"/>
<feature type="compositionally biased region" description="Low complexity" evidence="1">
    <location>
        <begin position="112"/>
        <end position="121"/>
    </location>
</feature>
<dbReference type="Proteomes" id="UP000694580">
    <property type="component" value="Chromosome 7"/>
</dbReference>
<feature type="region of interest" description="Disordered" evidence="1">
    <location>
        <begin position="22"/>
        <end position="52"/>
    </location>
</feature>
<protein>
    <submittedName>
        <fullName evidence="2">Uncharacterized protein</fullName>
    </submittedName>
</protein>
<name>A0AAY4C4R8_9TELE</name>
<accession>A0AAY4C4R8</accession>
<proteinExistence type="predicted"/>
<reference evidence="2" key="2">
    <citation type="submission" date="2025-08" db="UniProtKB">
        <authorList>
            <consortium name="Ensembl"/>
        </authorList>
    </citation>
    <scope>IDENTIFICATION</scope>
</reference>
<dbReference type="GeneTree" id="ENSGT01150000288955"/>
<reference evidence="2 3" key="1">
    <citation type="submission" date="2020-06" db="EMBL/GenBank/DDBJ databases">
        <authorList>
            <consortium name="Wellcome Sanger Institute Data Sharing"/>
        </authorList>
    </citation>
    <scope>NUCLEOTIDE SEQUENCE [LARGE SCALE GENOMIC DNA]</scope>
</reference>
<organism evidence="2 3">
    <name type="scientific">Denticeps clupeoides</name>
    <name type="common">denticle herring</name>
    <dbReference type="NCBI Taxonomy" id="299321"/>
    <lineage>
        <taxon>Eukaryota</taxon>
        <taxon>Metazoa</taxon>
        <taxon>Chordata</taxon>
        <taxon>Craniata</taxon>
        <taxon>Vertebrata</taxon>
        <taxon>Euteleostomi</taxon>
        <taxon>Actinopterygii</taxon>
        <taxon>Neopterygii</taxon>
        <taxon>Teleostei</taxon>
        <taxon>Clupei</taxon>
        <taxon>Clupeiformes</taxon>
        <taxon>Denticipitoidei</taxon>
        <taxon>Denticipitidae</taxon>
        <taxon>Denticeps</taxon>
    </lineage>
</organism>
<feature type="compositionally biased region" description="Polar residues" evidence="1">
    <location>
        <begin position="122"/>
        <end position="131"/>
    </location>
</feature>
<evidence type="ECO:0000256" key="1">
    <source>
        <dbReference type="SAM" id="MobiDB-lite"/>
    </source>
</evidence>
<evidence type="ECO:0000313" key="2">
    <source>
        <dbReference type="Ensembl" id="ENSDCDP00010027972.1"/>
    </source>
</evidence>
<keyword evidence="3" id="KW-1185">Reference proteome</keyword>
<feature type="compositionally biased region" description="Polar residues" evidence="1">
    <location>
        <begin position="70"/>
        <end position="101"/>
    </location>
</feature>
<dbReference type="Ensembl" id="ENSDCDT00010034484.1">
    <property type="protein sequence ID" value="ENSDCDP00010027972.1"/>
    <property type="gene ID" value="ENSDCDG00010017591.1"/>
</dbReference>
<reference evidence="2" key="3">
    <citation type="submission" date="2025-09" db="UniProtKB">
        <authorList>
            <consortium name="Ensembl"/>
        </authorList>
    </citation>
    <scope>IDENTIFICATION</scope>
</reference>
<feature type="region of interest" description="Disordered" evidence="1">
    <location>
        <begin position="112"/>
        <end position="131"/>
    </location>
</feature>